<accession>A0A859QGX2</accession>
<organism evidence="1 2">
    <name type="scientific">Sinorhizobium mexicanum</name>
    <dbReference type="NCBI Taxonomy" id="375549"/>
    <lineage>
        <taxon>Bacteria</taxon>
        <taxon>Pseudomonadati</taxon>
        <taxon>Pseudomonadota</taxon>
        <taxon>Alphaproteobacteria</taxon>
        <taxon>Hyphomicrobiales</taxon>
        <taxon>Rhizobiaceae</taxon>
        <taxon>Sinorhizobium/Ensifer group</taxon>
        <taxon>Sinorhizobium</taxon>
    </lineage>
</organism>
<dbReference type="RefSeq" id="WP_180939356.1">
    <property type="nucleotide sequence ID" value="NZ_CP041238.1"/>
</dbReference>
<sequence length="138" mass="15633">MLPENVTLKYLVENRLLPNAEDYIRCIRLNCRQLGKGKGEYVVRLGRTGDGIAPNYRIEFPSDQAVCATSGELHNHFTGARWPADVDEFFSRDNVFNGRSHKEAVLGKAKESWSVETDDEASMMGLLQIFVEARKARK</sequence>
<keyword evidence="2" id="KW-1185">Reference proteome</keyword>
<evidence type="ECO:0000313" key="1">
    <source>
        <dbReference type="EMBL" id="QLL63474.1"/>
    </source>
</evidence>
<evidence type="ECO:0000313" key="2">
    <source>
        <dbReference type="Proteomes" id="UP000510721"/>
    </source>
</evidence>
<reference evidence="1 2" key="1">
    <citation type="submission" date="2019-06" db="EMBL/GenBank/DDBJ databases">
        <title>Complete genome sequence of Ensifer mexicanus ITTG R7 isolated from nodules of Acacia angustissima (Mill.) Kuntze.</title>
        <authorList>
            <person name="Rincon-Rosales R."/>
            <person name="Rogel M.A."/>
            <person name="Guerrero G."/>
            <person name="Rincon-Molina C.I."/>
            <person name="Lopez-Lopez A."/>
            <person name="Martinez-Romero E."/>
        </authorList>
    </citation>
    <scope>NUCLEOTIDE SEQUENCE [LARGE SCALE GENOMIC DNA]</scope>
    <source>
        <strain evidence="1 2">ITTG R7</strain>
    </source>
</reference>
<dbReference type="EMBL" id="CP041238">
    <property type="protein sequence ID" value="QLL63474.1"/>
    <property type="molecule type" value="Genomic_DNA"/>
</dbReference>
<proteinExistence type="predicted"/>
<name>A0A859QGX2_9HYPH</name>
<dbReference type="KEGG" id="emx:FKV68_19515"/>
<dbReference type="Proteomes" id="UP000510721">
    <property type="component" value="Chromosome"/>
</dbReference>
<gene>
    <name evidence="1" type="ORF">FKV68_19515</name>
</gene>
<protein>
    <submittedName>
        <fullName evidence="1">Uncharacterized protein</fullName>
    </submittedName>
</protein>
<dbReference type="AlphaFoldDB" id="A0A859QGX2"/>